<sequence length="360" mass="40446">MEKVYINNLRPGLKLARTIYDMDGRILLREGATLSSRMISTLEKRGILFVYIDFGFAPDLQVEEPLSEAVRQEAARQVRNFWERVKERGRLKDVKEIQSTATRMVDEILSRPEPLLSLSQIRLYDEYLFAHSVDVAVLSVLAGLSLGYGREELIAIGTCGLLHDIGKIKVSERILNKPDRLTPGEFEQIKKHTLYARGLLPGDERLVKAATQHHERFDGQGYPLGLKGDEIDPIARIIGVADAYDAMTTDRVYRPALPVNEVVEYLSAAGGHQFDLQTIKAFIENIAAYPVGSMVRLSSGEIGVVVRNRRGVPLYPVVRVLFDGQGQPVTPYEVDLARARLMVVETLEQEKLFKLSEKIS</sequence>
<dbReference type="Pfam" id="PF13487">
    <property type="entry name" value="HD_5"/>
    <property type="match status" value="1"/>
</dbReference>
<dbReference type="EMBL" id="WHYR01000010">
    <property type="protein sequence ID" value="MQL51683.1"/>
    <property type="molecule type" value="Genomic_DNA"/>
</dbReference>
<dbReference type="Gene3D" id="1.10.3210.10">
    <property type="entry name" value="Hypothetical protein af1432"/>
    <property type="match status" value="1"/>
</dbReference>
<keyword evidence="3" id="KW-1185">Reference proteome</keyword>
<dbReference type="InterPro" id="IPR003607">
    <property type="entry name" value="HD/PDEase_dom"/>
</dbReference>
<dbReference type="Proteomes" id="UP000441717">
    <property type="component" value="Unassembled WGS sequence"/>
</dbReference>
<dbReference type="OrthoDB" id="9798833at2"/>
<protein>
    <submittedName>
        <fullName evidence="2">HD domain-containing protein</fullName>
    </submittedName>
</protein>
<dbReference type="SUPFAM" id="SSF109604">
    <property type="entry name" value="HD-domain/PDEase-like"/>
    <property type="match status" value="1"/>
</dbReference>
<dbReference type="AlphaFoldDB" id="A0A6N7IQ14"/>
<dbReference type="PROSITE" id="PS51832">
    <property type="entry name" value="HD_GYP"/>
    <property type="match status" value="1"/>
</dbReference>
<evidence type="ECO:0000259" key="1">
    <source>
        <dbReference type="PROSITE" id="PS51832"/>
    </source>
</evidence>
<name>A0A6N7IQ14_9FIRM</name>
<gene>
    <name evidence="2" type="ORF">GFC01_05285</name>
</gene>
<dbReference type="PANTHER" id="PTHR43155:SF2">
    <property type="entry name" value="CYCLIC DI-GMP PHOSPHODIESTERASE PA4108"/>
    <property type="match status" value="1"/>
</dbReference>
<accession>A0A6N7IQ14</accession>
<dbReference type="SMART" id="SM00471">
    <property type="entry name" value="HDc"/>
    <property type="match status" value="1"/>
</dbReference>
<dbReference type="CDD" id="cd00077">
    <property type="entry name" value="HDc"/>
    <property type="match status" value="1"/>
</dbReference>
<dbReference type="PANTHER" id="PTHR43155">
    <property type="entry name" value="CYCLIC DI-GMP PHOSPHODIESTERASE PA4108-RELATED"/>
    <property type="match status" value="1"/>
</dbReference>
<reference evidence="2 3" key="1">
    <citation type="submission" date="2019-10" db="EMBL/GenBank/DDBJ databases">
        <title>Comparative genomics of sulfur disproportionating microorganisms.</title>
        <authorList>
            <person name="Ward L.M."/>
            <person name="Bertran E."/>
            <person name="Johnston D."/>
        </authorList>
    </citation>
    <scope>NUCLEOTIDE SEQUENCE [LARGE SCALE GENOMIC DNA]</scope>
    <source>
        <strain evidence="2 3">DSM 14055</strain>
    </source>
</reference>
<evidence type="ECO:0000313" key="2">
    <source>
        <dbReference type="EMBL" id="MQL51683.1"/>
    </source>
</evidence>
<organism evidence="2 3">
    <name type="scientific">Desulfofundulus thermobenzoicus</name>
    <dbReference type="NCBI Taxonomy" id="29376"/>
    <lineage>
        <taxon>Bacteria</taxon>
        <taxon>Bacillati</taxon>
        <taxon>Bacillota</taxon>
        <taxon>Clostridia</taxon>
        <taxon>Eubacteriales</taxon>
        <taxon>Peptococcaceae</taxon>
        <taxon>Desulfofundulus</taxon>
    </lineage>
</organism>
<comment type="caution">
    <text evidence="2">The sequence shown here is derived from an EMBL/GenBank/DDBJ whole genome shotgun (WGS) entry which is preliminary data.</text>
</comment>
<feature type="domain" description="HD-GYP" evidence="1">
    <location>
        <begin position="106"/>
        <end position="298"/>
    </location>
</feature>
<dbReference type="InterPro" id="IPR037522">
    <property type="entry name" value="HD_GYP_dom"/>
</dbReference>
<proteinExistence type="predicted"/>
<evidence type="ECO:0000313" key="3">
    <source>
        <dbReference type="Proteomes" id="UP000441717"/>
    </source>
</evidence>